<feature type="transmembrane region" description="Helical" evidence="9">
    <location>
        <begin position="12"/>
        <end position="29"/>
    </location>
</feature>
<accession>A0A1E5SXZ5</accession>
<feature type="transmembrane region" description="Helical" evidence="9">
    <location>
        <begin position="63"/>
        <end position="83"/>
    </location>
</feature>
<evidence type="ECO:0000256" key="2">
    <source>
        <dbReference type="ARBA" id="ARBA00022448"/>
    </source>
</evidence>
<dbReference type="PANTHER" id="PTHR30574:SF1">
    <property type="entry name" value="SULPHUR TRANSPORT DOMAIN-CONTAINING PROTEIN"/>
    <property type="match status" value="1"/>
</dbReference>
<dbReference type="AlphaFoldDB" id="A0A1E5SXZ5"/>
<dbReference type="PANTHER" id="PTHR30574">
    <property type="entry name" value="INNER MEMBRANE PROTEIN YEDE"/>
    <property type="match status" value="1"/>
</dbReference>
<organism evidence="10 11">
    <name type="scientific">Roseivirga misakiensis</name>
    <dbReference type="NCBI Taxonomy" id="1563681"/>
    <lineage>
        <taxon>Bacteria</taxon>
        <taxon>Pseudomonadati</taxon>
        <taxon>Bacteroidota</taxon>
        <taxon>Cytophagia</taxon>
        <taxon>Cytophagales</taxon>
        <taxon>Roseivirgaceae</taxon>
        <taxon>Roseivirga</taxon>
    </lineage>
</organism>
<dbReference type="RefSeq" id="WP_069835491.1">
    <property type="nucleotide sequence ID" value="NZ_MDGQ01000005.1"/>
</dbReference>
<keyword evidence="11" id="KW-1185">Reference proteome</keyword>
<dbReference type="Proteomes" id="UP000095552">
    <property type="component" value="Unassembled WGS sequence"/>
</dbReference>
<name>A0A1E5SXZ5_9BACT</name>
<comment type="similarity">
    <text evidence="8">Belongs to the TsuA/YedE (TC 9.B.102) family.</text>
</comment>
<keyword evidence="2" id="KW-0813">Transport</keyword>
<evidence type="ECO:0000256" key="4">
    <source>
        <dbReference type="ARBA" id="ARBA00022519"/>
    </source>
</evidence>
<comment type="caution">
    <text evidence="10">The sequence shown here is derived from an EMBL/GenBank/DDBJ whole genome shotgun (WGS) entry which is preliminary data.</text>
</comment>
<feature type="transmembrane region" description="Helical" evidence="9">
    <location>
        <begin position="120"/>
        <end position="141"/>
    </location>
</feature>
<dbReference type="Pfam" id="PF04143">
    <property type="entry name" value="Sulf_transp"/>
    <property type="match status" value="1"/>
</dbReference>
<keyword evidence="5 9" id="KW-0812">Transmembrane</keyword>
<protein>
    <submittedName>
        <fullName evidence="10">YeeE/YedE family protein</fullName>
    </submittedName>
</protein>
<keyword evidence="7 9" id="KW-0472">Membrane</keyword>
<feature type="transmembrane region" description="Helical" evidence="9">
    <location>
        <begin position="162"/>
        <end position="182"/>
    </location>
</feature>
<dbReference type="EMBL" id="MDGQ01000005">
    <property type="protein sequence ID" value="OEK03986.1"/>
    <property type="molecule type" value="Genomic_DNA"/>
</dbReference>
<dbReference type="STRING" id="1563681.BFP71_10840"/>
<evidence type="ECO:0000256" key="9">
    <source>
        <dbReference type="SAM" id="Phobius"/>
    </source>
</evidence>
<evidence type="ECO:0000256" key="8">
    <source>
        <dbReference type="ARBA" id="ARBA00035655"/>
    </source>
</evidence>
<gene>
    <name evidence="10" type="ORF">BFP71_10840</name>
</gene>
<dbReference type="GO" id="GO:0005886">
    <property type="term" value="C:plasma membrane"/>
    <property type="evidence" value="ECO:0007669"/>
    <property type="project" value="UniProtKB-SubCell"/>
</dbReference>
<dbReference type="InterPro" id="IPR007272">
    <property type="entry name" value="Sulf_transp_TsuA/YedE"/>
</dbReference>
<evidence type="ECO:0000313" key="10">
    <source>
        <dbReference type="EMBL" id="OEK03986.1"/>
    </source>
</evidence>
<keyword evidence="3" id="KW-1003">Cell membrane</keyword>
<keyword evidence="4" id="KW-0997">Cell inner membrane</keyword>
<evidence type="ECO:0000256" key="1">
    <source>
        <dbReference type="ARBA" id="ARBA00004429"/>
    </source>
</evidence>
<evidence type="ECO:0000256" key="5">
    <source>
        <dbReference type="ARBA" id="ARBA00022692"/>
    </source>
</evidence>
<evidence type="ECO:0000256" key="7">
    <source>
        <dbReference type="ARBA" id="ARBA00023136"/>
    </source>
</evidence>
<reference evidence="10 11" key="1">
    <citation type="submission" date="2016-08" db="EMBL/GenBank/DDBJ databases">
        <title>Draft genome of Fabibacter sp. strain SK-8.</title>
        <authorList>
            <person name="Wong S.-K."/>
            <person name="Hamasaki K."/>
            <person name="Yoshizawa S."/>
        </authorList>
    </citation>
    <scope>NUCLEOTIDE SEQUENCE [LARGE SCALE GENOMIC DNA]</scope>
    <source>
        <strain evidence="10 11">SK-8</strain>
    </source>
</reference>
<dbReference type="OrthoDB" id="9814020at2"/>
<sequence length="188" mass="20246">MIEFISQPWPWYVAGPIIAFVMFGLIYFGNSFGLSANFRNLCSVFGAGKSCEFFDFDWRKQTWNLVFVTGNILGGIIASQFLMKTEVIDISTQTISDLSALGVENPGEGMMPESIFNLESLLTAKGIIMIVVGGFLVGFGTRYAGGCTSGHAISGLSDLQPASLLAVIGFFAGGLLMTWFILPSILAL</sequence>
<keyword evidence="6 9" id="KW-1133">Transmembrane helix</keyword>
<evidence type="ECO:0000256" key="6">
    <source>
        <dbReference type="ARBA" id="ARBA00022989"/>
    </source>
</evidence>
<evidence type="ECO:0000256" key="3">
    <source>
        <dbReference type="ARBA" id="ARBA00022475"/>
    </source>
</evidence>
<evidence type="ECO:0000313" key="11">
    <source>
        <dbReference type="Proteomes" id="UP000095552"/>
    </source>
</evidence>
<comment type="subcellular location">
    <subcellularLocation>
        <location evidence="1">Cell inner membrane</location>
        <topology evidence="1">Multi-pass membrane protein</topology>
    </subcellularLocation>
</comment>
<proteinExistence type="inferred from homology"/>